<evidence type="ECO:0000256" key="2">
    <source>
        <dbReference type="ARBA" id="ARBA00006577"/>
    </source>
</evidence>
<evidence type="ECO:0000313" key="9">
    <source>
        <dbReference type="EMBL" id="PXA67607.1"/>
    </source>
</evidence>
<feature type="domain" description="PPIase FKBP-type" evidence="8">
    <location>
        <begin position="229"/>
        <end position="321"/>
    </location>
</feature>
<evidence type="ECO:0000259" key="8">
    <source>
        <dbReference type="PROSITE" id="PS50059"/>
    </source>
</evidence>
<dbReference type="InterPro" id="IPR001179">
    <property type="entry name" value="PPIase_FKBP_dom"/>
</dbReference>
<proteinExistence type="inferred from homology"/>
<organism evidence="9 10">
    <name type="scientific">Cryobacterium arcticum</name>
    <dbReference type="NCBI Taxonomy" id="670052"/>
    <lineage>
        <taxon>Bacteria</taxon>
        <taxon>Bacillati</taxon>
        <taxon>Actinomycetota</taxon>
        <taxon>Actinomycetes</taxon>
        <taxon>Micrococcales</taxon>
        <taxon>Microbacteriaceae</taxon>
        <taxon>Cryobacterium</taxon>
    </lineage>
</organism>
<dbReference type="Proteomes" id="UP000246722">
    <property type="component" value="Unassembled WGS sequence"/>
</dbReference>
<dbReference type="PANTHER" id="PTHR43811">
    <property type="entry name" value="FKBP-TYPE PEPTIDYL-PROLYL CIS-TRANS ISOMERASE FKPA"/>
    <property type="match status" value="1"/>
</dbReference>
<feature type="domain" description="PPIase FKBP-type" evidence="8">
    <location>
        <begin position="82"/>
        <end position="173"/>
    </location>
</feature>
<feature type="signal peptide" evidence="7">
    <location>
        <begin position="1"/>
        <end position="27"/>
    </location>
</feature>
<dbReference type="EMBL" id="QHLY01000012">
    <property type="protein sequence ID" value="PXA67607.1"/>
    <property type="molecule type" value="Genomic_DNA"/>
</dbReference>
<evidence type="ECO:0000256" key="3">
    <source>
        <dbReference type="ARBA" id="ARBA00013194"/>
    </source>
</evidence>
<comment type="similarity">
    <text evidence="2">Belongs to the FKBP-type PPIase family.</text>
</comment>
<keyword evidence="4 6" id="KW-0697">Rotamase</keyword>
<feature type="chain" id="PRO_5038555392" description="peptidylprolyl isomerase" evidence="7">
    <location>
        <begin position="28"/>
        <end position="321"/>
    </location>
</feature>
<dbReference type="Gene3D" id="3.10.50.40">
    <property type="match status" value="2"/>
</dbReference>
<dbReference type="EC" id="5.2.1.8" evidence="3 6"/>
<dbReference type="PROSITE" id="PS51257">
    <property type="entry name" value="PROKAR_LIPOPROTEIN"/>
    <property type="match status" value="1"/>
</dbReference>
<comment type="catalytic activity">
    <reaction evidence="1 6">
        <text>[protein]-peptidylproline (omega=180) = [protein]-peptidylproline (omega=0)</text>
        <dbReference type="Rhea" id="RHEA:16237"/>
        <dbReference type="Rhea" id="RHEA-COMP:10747"/>
        <dbReference type="Rhea" id="RHEA-COMP:10748"/>
        <dbReference type="ChEBI" id="CHEBI:83833"/>
        <dbReference type="ChEBI" id="CHEBI:83834"/>
        <dbReference type="EC" id="5.2.1.8"/>
    </reaction>
</comment>
<accession>A0A317ZTV9</accession>
<dbReference type="PROSITE" id="PS50059">
    <property type="entry name" value="FKBP_PPIASE"/>
    <property type="match status" value="2"/>
</dbReference>
<evidence type="ECO:0000256" key="7">
    <source>
        <dbReference type="SAM" id="SignalP"/>
    </source>
</evidence>
<comment type="caution">
    <text evidence="9">The sequence shown here is derived from an EMBL/GenBank/DDBJ whole genome shotgun (WGS) entry which is preliminary data.</text>
</comment>
<name>A0A317ZTV9_9MICO</name>
<dbReference type="Pfam" id="PF00254">
    <property type="entry name" value="FKBP_C"/>
    <property type="match status" value="1"/>
</dbReference>
<sequence length="321" mass="32353">MRRVPALIATAGLVLATLTACSPGSAAADCTAPVSAGDASKLVSVTGDFGSAPTIDFPTPLKTDTTQRSEIIAGEGPGLVEGQKTQVDMSIFNATTGESIQEAAYDGESLSSFVLNDQTLAGITDGLLCAQVGSRVAVVASPDDTFGPAGGNADLKVAEDDSLVFVFDVVKAYLTRADGADQLPVAGLPAVVLAEDGTPGITIPPSTDPPTDLEVGVLKKGDGEKVTAGSTVTVNYTGVLWDTKEVFDSSWANGAPVAFPIPDGSTEGGLIPGFAEALTGQTVGSQIVAVIPPDQAYGDQANGAIPANSTLVFVVDILGVD</sequence>
<evidence type="ECO:0000256" key="5">
    <source>
        <dbReference type="ARBA" id="ARBA00023235"/>
    </source>
</evidence>
<keyword evidence="5 6" id="KW-0413">Isomerase</keyword>
<dbReference type="InterPro" id="IPR046357">
    <property type="entry name" value="PPIase_dom_sf"/>
</dbReference>
<evidence type="ECO:0000256" key="1">
    <source>
        <dbReference type="ARBA" id="ARBA00000971"/>
    </source>
</evidence>
<evidence type="ECO:0000256" key="6">
    <source>
        <dbReference type="PROSITE-ProRule" id="PRU00277"/>
    </source>
</evidence>
<protein>
    <recommendedName>
        <fullName evidence="3 6">peptidylprolyl isomerase</fullName>
        <ecNumber evidence="3 6">5.2.1.8</ecNumber>
    </recommendedName>
</protein>
<reference evidence="9 10" key="1">
    <citation type="submission" date="2018-05" db="EMBL/GenBank/DDBJ databases">
        <title>Genetic diversity of glacier-inhabiting Cryobacterium bacteria in China and description of Cryobacterium mengkeensis sp. nov. and Arthrobacter glacialis sp. nov.</title>
        <authorList>
            <person name="Liu Q."/>
            <person name="Xin Y.-H."/>
        </authorList>
    </citation>
    <scope>NUCLEOTIDE SEQUENCE [LARGE SCALE GENOMIC DNA]</scope>
    <source>
        <strain evidence="9 10">SK-1</strain>
    </source>
</reference>
<dbReference type="AlphaFoldDB" id="A0A317ZTV9"/>
<dbReference type="GO" id="GO:0003755">
    <property type="term" value="F:peptidyl-prolyl cis-trans isomerase activity"/>
    <property type="evidence" value="ECO:0007669"/>
    <property type="project" value="UniProtKB-KW"/>
</dbReference>
<dbReference type="SUPFAM" id="SSF54534">
    <property type="entry name" value="FKBP-like"/>
    <property type="match status" value="2"/>
</dbReference>
<dbReference type="OrthoDB" id="25996at2"/>
<keyword evidence="7" id="KW-0732">Signal</keyword>
<evidence type="ECO:0000313" key="10">
    <source>
        <dbReference type="Proteomes" id="UP000246722"/>
    </source>
</evidence>
<evidence type="ECO:0000256" key="4">
    <source>
        <dbReference type="ARBA" id="ARBA00023110"/>
    </source>
</evidence>
<dbReference type="RefSeq" id="WP_110127289.1">
    <property type="nucleotide sequence ID" value="NZ_QHLY01000012.1"/>
</dbReference>
<keyword evidence="10" id="KW-1185">Reference proteome</keyword>
<dbReference type="PANTHER" id="PTHR43811:SF19">
    <property type="entry name" value="39 KDA FK506-BINDING NUCLEAR PROTEIN"/>
    <property type="match status" value="1"/>
</dbReference>
<gene>
    <name evidence="9" type="ORF">CTB96_12910</name>
</gene>